<dbReference type="PATRIC" id="fig|1299334.3.peg.1887"/>
<reference evidence="1" key="1">
    <citation type="submission" date="2014-01" db="EMBL/GenBank/DDBJ databases">
        <authorList>
            <person name="Brown-Elliot B."/>
            <person name="Wallace R."/>
            <person name="Lenaerts A."/>
            <person name="Ordway D."/>
            <person name="DeGroote M.A."/>
            <person name="Parker T."/>
            <person name="Sizemore C."/>
            <person name="Tallon L.J."/>
            <person name="Sadzewicz L.K."/>
            <person name="Sengamalay N."/>
            <person name="Fraser C.M."/>
            <person name="Hine E."/>
            <person name="Shefchek K.A."/>
            <person name="Das S.P."/>
            <person name="Tettelin H."/>
        </authorList>
    </citation>
    <scope>NUCLEOTIDE SEQUENCE [LARGE SCALE GENOMIC DNA]</scope>
    <source>
        <strain evidence="1">4042</strain>
    </source>
</reference>
<accession>X8DLQ4</accession>
<gene>
    <name evidence="1" type="ORF">I553_10539</name>
</gene>
<dbReference type="AlphaFoldDB" id="X8DLQ4"/>
<dbReference type="EMBL" id="JAOB01000016">
    <property type="protein sequence ID" value="EUA68390.1"/>
    <property type="molecule type" value="Genomic_DNA"/>
</dbReference>
<name>X8DLQ4_MYCXE</name>
<keyword evidence="1" id="KW-0808">Transferase</keyword>
<sequence>MLELGRPGPDGVPVPSGRLVPYDLYGEQPKAWRNLRFPAPRSRRR</sequence>
<evidence type="ECO:0000313" key="1">
    <source>
        <dbReference type="EMBL" id="EUA68390.1"/>
    </source>
</evidence>
<comment type="caution">
    <text evidence="1">The sequence shown here is derived from an EMBL/GenBank/DDBJ whole genome shotgun (WGS) entry which is preliminary data.</text>
</comment>
<dbReference type="GO" id="GO:0016740">
    <property type="term" value="F:transferase activity"/>
    <property type="evidence" value="ECO:0007669"/>
    <property type="project" value="UniProtKB-KW"/>
</dbReference>
<protein>
    <submittedName>
        <fullName evidence="1">Putative arabinosyltransferase B domain protein</fullName>
    </submittedName>
</protein>
<organism evidence="1">
    <name type="scientific">Mycobacterium xenopi 4042</name>
    <dbReference type="NCBI Taxonomy" id="1299334"/>
    <lineage>
        <taxon>Bacteria</taxon>
        <taxon>Bacillati</taxon>
        <taxon>Actinomycetota</taxon>
        <taxon>Actinomycetes</taxon>
        <taxon>Mycobacteriales</taxon>
        <taxon>Mycobacteriaceae</taxon>
        <taxon>Mycobacterium</taxon>
    </lineage>
</organism>
<proteinExistence type="predicted"/>